<gene>
    <name evidence="1" type="ORF">GTS_54240</name>
</gene>
<dbReference type="Proteomes" id="UP000298860">
    <property type="component" value="Unassembled WGS sequence"/>
</dbReference>
<dbReference type="EMBL" id="BJFL01000056">
    <property type="protein sequence ID" value="GDY33791.1"/>
    <property type="molecule type" value="Genomic_DNA"/>
</dbReference>
<name>A0A4D4JAV6_9PSEU</name>
<protein>
    <submittedName>
        <fullName evidence="1">Uncharacterized protein</fullName>
    </submittedName>
</protein>
<accession>A0A4D4JAV6</accession>
<dbReference type="AlphaFoldDB" id="A0A4D4JAV6"/>
<sequence>MAEKAHTLAALEADLRAQLPAGLCAAMPETAPELLFTAFVLARHRYGARDLARHFRLTPTAPTRSSRTPSVEAIPVRDTPSRTVGCCRAAAAGPCGRPVAAIPWLGSGTDA</sequence>
<reference evidence="2" key="1">
    <citation type="submission" date="2019-04" db="EMBL/GenBank/DDBJ databases">
        <title>Draft genome sequence of Pseudonocardiaceae bacterium SL3-2-4.</title>
        <authorList>
            <person name="Ningsih F."/>
            <person name="Yokota A."/>
            <person name="Sakai Y."/>
            <person name="Nanatani K."/>
            <person name="Yabe S."/>
            <person name="Oetari A."/>
            <person name="Sjamsuridzal W."/>
        </authorList>
    </citation>
    <scope>NUCLEOTIDE SEQUENCE [LARGE SCALE GENOMIC DNA]</scope>
    <source>
        <strain evidence="2">SL3-2-4</strain>
    </source>
</reference>
<evidence type="ECO:0000313" key="2">
    <source>
        <dbReference type="Proteomes" id="UP000298860"/>
    </source>
</evidence>
<proteinExistence type="predicted"/>
<keyword evidence="2" id="KW-1185">Reference proteome</keyword>
<organism evidence="1 2">
    <name type="scientific">Gandjariella thermophila</name>
    <dbReference type="NCBI Taxonomy" id="1931992"/>
    <lineage>
        <taxon>Bacteria</taxon>
        <taxon>Bacillati</taxon>
        <taxon>Actinomycetota</taxon>
        <taxon>Actinomycetes</taxon>
        <taxon>Pseudonocardiales</taxon>
        <taxon>Pseudonocardiaceae</taxon>
        <taxon>Gandjariella</taxon>
    </lineage>
</organism>
<evidence type="ECO:0000313" key="1">
    <source>
        <dbReference type="EMBL" id="GDY33791.1"/>
    </source>
</evidence>
<comment type="caution">
    <text evidence="1">The sequence shown here is derived from an EMBL/GenBank/DDBJ whole genome shotgun (WGS) entry which is preliminary data.</text>
</comment>